<gene>
    <name evidence="1" type="ORF">MSG28_012214</name>
</gene>
<dbReference type="Proteomes" id="UP001064048">
    <property type="component" value="Chromosome 21"/>
</dbReference>
<evidence type="ECO:0000313" key="1">
    <source>
        <dbReference type="EMBL" id="KAI8434064.1"/>
    </source>
</evidence>
<organism evidence="1 2">
    <name type="scientific">Choristoneura fumiferana</name>
    <name type="common">Spruce budworm moth</name>
    <name type="synonym">Archips fumiferana</name>
    <dbReference type="NCBI Taxonomy" id="7141"/>
    <lineage>
        <taxon>Eukaryota</taxon>
        <taxon>Metazoa</taxon>
        <taxon>Ecdysozoa</taxon>
        <taxon>Arthropoda</taxon>
        <taxon>Hexapoda</taxon>
        <taxon>Insecta</taxon>
        <taxon>Pterygota</taxon>
        <taxon>Neoptera</taxon>
        <taxon>Endopterygota</taxon>
        <taxon>Lepidoptera</taxon>
        <taxon>Glossata</taxon>
        <taxon>Ditrysia</taxon>
        <taxon>Tortricoidea</taxon>
        <taxon>Tortricidae</taxon>
        <taxon>Tortricinae</taxon>
        <taxon>Choristoneura</taxon>
    </lineage>
</organism>
<evidence type="ECO:0000313" key="2">
    <source>
        <dbReference type="Proteomes" id="UP001064048"/>
    </source>
</evidence>
<protein>
    <submittedName>
        <fullName evidence="1">Uncharacterized protein</fullName>
    </submittedName>
</protein>
<sequence length="670" mass="75651">MSQQEMSCGLEYTIAPDLQGCLTEAFHANYSFIVTPVVHPRFRRHHGADGNRVAGFTRSDMILSPQDWTSRLVGRLSHYLNVDSPCAEVRQRQEDCLNEELSYCKGLGLPAIMIALQGKDNHNLARILLSYFESSHHPSVIWTQVPMQCSRTRRQANTEDQDEDEDSFNEPWSWWSKFHQRLQWDKRIGVILEMSADLPPHEIFQRWLGEPVKAVIVPTSIFQNNKKGYPVLSRAHQQALTSLVQRDAQVVVRGARRATVEHYLQYLQRVWARRPNPNDDPMMSYARGWEDYLQTPLQPLADNLDTHTYNVFEKDPIKYDQYQKAITQALTDLKRKREGDSAVEQSPPKDISAVMERLQIGQGDQKPEEKDKPITVMVLGAGRGPLVRATLNAADITGVKVKVIAVEKNPCAVVVLAAQAREVWRGRDVAVVAGDMRHLKLSPKADIIVSELLGSWGDNELSPECLDGAAGLLKSDGVSIPCCYTSYVAPISSARLWAAARVAAVGPANQKEKNHETLWVVYMQNKHDIAETKPLFTFDHPAKPVRDYEGQEVTDHQGLPKTDNRRQATITWTVEQDNVMHGFGGYFDCTLYGGEMISIVPATHSVGMISWFPVFIPIKTPIRVTKGETISATFWRCVDSHRVWYEWLVEVGGRCTDLHNCNGKSSEMLL</sequence>
<proteinExistence type="predicted"/>
<dbReference type="EMBL" id="CM046121">
    <property type="protein sequence ID" value="KAI8434064.1"/>
    <property type="molecule type" value="Genomic_DNA"/>
</dbReference>
<keyword evidence="2" id="KW-1185">Reference proteome</keyword>
<reference evidence="1 2" key="1">
    <citation type="journal article" date="2022" name="Genome Biol. Evol.">
        <title>The Spruce Budworm Genome: Reconstructing the Evolutionary History of Antifreeze Proteins.</title>
        <authorList>
            <person name="Beliveau C."/>
            <person name="Gagne P."/>
            <person name="Picq S."/>
            <person name="Vernygora O."/>
            <person name="Keeling C.I."/>
            <person name="Pinkney K."/>
            <person name="Doucet D."/>
            <person name="Wen F."/>
            <person name="Johnston J.S."/>
            <person name="Maaroufi H."/>
            <person name="Boyle B."/>
            <person name="Laroche J."/>
            <person name="Dewar K."/>
            <person name="Juretic N."/>
            <person name="Blackburn G."/>
            <person name="Nisole A."/>
            <person name="Brunet B."/>
            <person name="Brandao M."/>
            <person name="Lumley L."/>
            <person name="Duan J."/>
            <person name="Quan G."/>
            <person name="Lucarotti C.J."/>
            <person name="Roe A.D."/>
            <person name="Sperling F.A.H."/>
            <person name="Levesque R.C."/>
            <person name="Cusson M."/>
        </authorList>
    </citation>
    <scope>NUCLEOTIDE SEQUENCE [LARGE SCALE GENOMIC DNA]</scope>
    <source>
        <strain evidence="1">Glfc:IPQL:Cfum</strain>
    </source>
</reference>
<name>A0ACC0KCH6_CHOFU</name>
<accession>A0ACC0KCH6</accession>
<comment type="caution">
    <text evidence="1">The sequence shown here is derived from an EMBL/GenBank/DDBJ whole genome shotgun (WGS) entry which is preliminary data.</text>
</comment>